<feature type="transmembrane region" description="Helical" evidence="2">
    <location>
        <begin position="223"/>
        <end position="246"/>
    </location>
</feature>
<feature type="transmembrane region" description="Helical" evidence="2">
    <location>
        <begin position="135"/>
        <end position="166"/>
    </location>
</feature>
<reference evidence="3 4" key="1">
    <citation type="journal article" date="2016" name="Mol. Biol. Evol.">
        <title>Comparative Genomics of Early-Diverging Mushroom-Forming Fungi Provides Insights into the Origins of Lignocellulose Decay Capabilities.</title>
        <authorList>
            <person name="Nagy L.G."/>
            <person name="Riley R."/>
            <person name="Tritt A."/>
            <person name="Adam C."/>
            <person name="Daum C."/>
            <person name="Floudas D."/>
            <person name="Sun H."/>
            <person name="Yadav J.S."/>
            <person name="Pangilinan J."/>
            <person name="Larsson K.H."/>
            <person name="Matsuura K."/>
            <person name="Barry K."/>
            <person name="Labutti K."/>
            <person name="Kuo R."/>
            <person name="Ohm R.A."/>
            <person name="Bhattacharya S.S."/>
            <person name="Shirouzu T."/>
            <person name="Yoshinaga Y."/>
            <person name="Martin F.M."/>
            <person name="Grigoriev I.V."/>
            <person name="Hibbett D.S."/>
        </authorList>
    </citation>
    <scope>NUCLEOTIDE SEQUENCE [LARGE SCALE GENOMIC DNA]</scope>
    <source>
        <strain evidence="3 4">HHB12029</strain>
    </source>
</reference>
<feature type="transmembrane region" description="Helical" evidence="2">
    <location>
        <begin position="26"/>
        <end position="50"/>
    </location>
</feature>
<feature type="transmembrane region" description="Helical" evidence="2">
    <location>
        <begin position="62"/>
        <end position="80"/>
    </location>
</feature>
<dbReference type="OrthoDB" id="2905268at2759"/>
<sequence>MALNVSDPASWAPNLTPDQFWNERSYLAGILIGAVAYGVHATLFFLTLTLLWARPRTHWKDYIWITYTAIVFIVSSLGNGGQFKFTQMIWIDNREYPGGPGAYFAEQSTAFESTLCNAAYIVNGWLQDALILYRFYIIFGGSVMTVLGPVLVFLGEMGVSIALLIALTTEGKTIRNEVAAQLFTSYFAISISLNVLLTLAIVAKLLFVRRRIKHHLQDSSSTYVSVSAMLIESASLYAVCGILFLVPWRLKSPVQSLVLPTLGQAESIAPLLIILRVAQGQAWSADTESRLATSTIKFSSSQHMDTIALSSANGSKGASTTRFHRGTGASEYEEDGVKVEEEIIKKHDV</sequence>
<evidence type="ECO:0000256" key="2">
    <source>
        <dbReference type="SAM" id="Phobius"/>
    </source>
</evidence>
<organism evidence="3 4">
    <name type="scientific">Exidia glandulosa HHB12029</name>
    <dbReference type="NCBI Taxonomy" id="1314781"/>
    <lineage>
        <taxon>Eukaryota</taxon>
        <taxon>Fungi</taxon>
        <taxon>Dikarya</taxon>
        <taxon>Basidiomycota</taxon>
        <taxon>Agaricomycotina</taxon>
        <taxon>Agaricomycetes</taxon>
        <taxon>Auriculariales</taxon>
        <taxon>Exidiaceae</taxon>
        <taxon>Exidia</taxon>
    </lineage>
</organism>
<name>A0A165DZB3_EXIGL</name>
<keyword evidence="2" id="KW-0472">Membrane</keyword>
<feature type="compositionally biased region" description="Polar residues" evidence="1">
    <location>
        <begin position="311"/>
        <end position="321"/>
    </location>
</feature>
<proteinExistence type="predicted"/>
<keyword evidence="2" id="KW-0812">Transmembrane</keyword>
<dbReference type="EMBL" id="KV426178">
    <property type="protein sequence ID" value="KZV85732.1"/>
    <property type="molecule type" value="Genomic_DNA"/>
</dbReference>
<keyword evidence="2" id="KW-1133">Transmembrane helix</keyword>
<dbReference type="Proteomes" id="UP000077266">
    <property type="component" value="Unassembled WGS sequence"/>
</dbReference>
<dbReference type="AlphaFoldDB" id="A0A165DZB3"/>
<dbReference type="InParanoid" id="A0A165DZB3"/>
<keyword evidence="4" id="KW-1185">Reference proteome</keyword>
<accession>A0A165DZB3</accession>
<gene>
    <name evidence="3" type="ORF">EXIGLDRAFT_841253</name>
</gene>
<feature type="transmembrane region" description="Helical" evidence="2">
    <location>
        <begin position="178"/>
        <end position="203"/>
    </location>
</feature>
<evidence type="ECO:0000256" key="1">
    <source>
        <dbReference type="SAM" id="MobiDB-lite"/>
    </source>
</evidence>
<feature type="region of interest" description="Disordered" evidence="1">
    <location>
        <begin position="311"/>
        <end position="331"/>
    </location>
</feature>
<protein>
    <submittedName>
        <fullName evidence="3">Uncharacterized protein</fullName>
    </submittedName>
</protein>
<evidence type="ECO:0000313" key="4">
    <source>
        <dbReference type="Proteomes" id="UP000077266"/>
    </source>
</evidence>
<evidence type="ECO:0000313" key="3">
    <source>
        <dbReference type="EMBL" id="KZV85732.1"/>
    </source>
</evidence>